<dbReference type="GO" id="GO:0004843">
    <property type="term" value="F:cysteine-type deubiquitinase activity"/>
    <property type="evidence" value="ECO:0007669"/>
    <property type="project" value="UniProtKB-EC"/>
</dbReference>
<dbReference type="PANTHER" id="PTHR13367">
    <property type="entry name" value="UBIQUITIN THIOESTERASE"/>
    <property type="match status" value="1"/>
</dbReference>
<reference evidence="8 9" key="1">
    <citation type="journal article" date="2016" name="Environ. Microbiol.">
        <title>Effector profiles distinguish formae speciales of Fusarium oxysporum.</title>
        <authorList>
            <person name="van Dam P."/>
            <person name="Fokkens L."/>
            <person name="Schmidt S.M."/>
            <person name="Linmans J.H."/>
            <person name="Kistler H.C."/>
            <person name="Ma L.J."/>
            <person name="Rep M."/>
        </authorList>
    </citation>
    <scope>NUCLEOTIDE SEQUENCE [LARGE SCALE GENOMIC DNA]</scope>
    <source>
        <strain evidence="8 9">Forc016</strain>
    </source>
</reference>
<keyword evidence="3" id="KW-0645">Protease</keyword>
<keyword evidence="4" id="KW-0833">Ubl conjugation pathway</keyword>
<dbReference type="AlphaFoldDB" id="A0A2H3G6M6"/>
<keyword evidence="6" id="KW-0788">Thiol protease</keyword>
<dbReference type="STRING" id="327505.A0A2H3G6M6"/>
<gene>
    <name evidence="8" type="ORF">AU210_016309</name>
</gene>
<dbReference type="PANTHER" id="PTHR13367:SF33">
    <property type="entry name" value="P-LOOP CONTAINING NUCLEOSIDE TRIPHOSPHATE HYDROLASE PROTEIN"/>
    <property type="match status" value="1"/>
</dbReference>
<evidence type="ECO:0000313" key="9">
    <source>
        <dbReference type="Proteomes" id="UP000219602"/>
    </source>
</evidence>
<organism evidence="8 9">
    <name type="scientific">Fusarium oxysporum f. sp. radicis-cucumerinum</name>
    <dbReference type="NCBI Taxonomy" id="327505"/>
    <lineage>
        <taxon>Eukaryota</taxon>
        <taxon>Fungi</taxon>
        <taxon>Dikarya</taxon>
        <taxon>Ascomycota</taxon>
        <taxon>Pezizomycotina</taxon>
        <taxon>Sordariomycetes</taxon>
        <taxon>Hypocreomycetidae</taxon>
        <taxon>Hypocreales</taxon>
        <taxon>Nectriaceae</taxon>
        <taxon>Fusarium</taxon>
        <taxon>Fusarium oxysporum species complex</taxon>
    </lineage>
</organism>
<dbReference type="Proteomes" id="UP000219602">
    <property type="component" value="Unassembled WGS sequence"/>
</dbReference>
<name>A0A2H3G6M6_FUSOX</name>
<evidence type="ECO:0000256" key="3">
    <source>
        <dbReference type="ARBA" id="ARBA00022670"/>
    </source>
</evidence>
<sequence>MKAGLVHYGIFITKLQRLLRMHDATLYGDERRLRENQELQAHSNWRPIDHPEWLLLEIDNNLLIRPQQIDVARAIISPASGSNSVLQMNMGQGLSSLTLPYICEDILLSEPPCTGKTSCIMPMAVAVLADRTSLCRLVVPRSLLLQTAQVIQSRIGGLVGRVVRHVPFSRRSPIDLETINIFQAIHKDVRDPGGVMLCLPEHIMSFKLSGLQQLVDGQLKWAKRMMEIQTRLRQPAGFDLAGPWAPMPTASRRARAKLRCSSAYPEKYCLLDH</sequence>
<proteinExistence type="predicted"/>
<feature type="domain" description="DUF3638" evidence="7">
    <location>
        <begin position="42"/>
        <end position="103"/>
    </location>
</feature>
<reference evidence="8 9" key="2">
    <citation type="journal article" date="2017" name="Sci. Rep.">
        <title>A mobile pathogenicity chromosome in Fusarium oxysporum for infection of multiple cucurbit species.</title>
        <authorList>
            <person name="van Dam P."/>
            <person name="Fokkens L."/>
            <person name="Ayukawa Y."/>
            <person name="van der Gragt M."/>
            <person name="Ter Horst A."/>
            <person name="Brankovics B."/>
            <person name="Houterman P.M."/>
            <person name="Arie T."/>
            <person name="Rep M."/>
        </authorList>
    </citation>
    <scope>NUCLEOTIDE SEQUENCE [LARGE SCALE GENOMIC DNA]</scope>
    <source>
        <strain evidence="8 9">Forc016</strain>
    </source>
</reference>
<protein>
    <recommendedName>
        <fullName evidence="2">ubiquitinyl hydrolase 1</fullName>
        <ecNumber evidence="2">3.4.19.12</ecNumber>
    </recommendedName>
</protein>
<evidence type="ECO:0000313" key="8">
    <source>
        <dbReference type="EMBL" id="PCD21343.1"/>
    </source>
</evidence>
<dbReference type="Pfam" id="PF12340">
    <property type="entry name" value="DUF3638"/>
    <property type="match status" value="2"/>
</dbReference>
<keyword evidence="5" id="KW-0378">Hydrolase</keyword>
<evidence type="ECO:0000259" key="7">
    <source>
        <dbReference type="Pfam" id="PF12340"/>
    </source>
</evidence>
<dbReference type="EMBL" id="MABQ02000013">
    <property type="protein sequence ID" value="PCD21343.1"/>
    <property type="molecule type" value="Genomic_DNA"/>
</dbReference>
<evidence type="ECO:0000256" key="6">
    <source>
        <dbReference type="ARBA" id="ARBA00022807"/>
    </source>
</evidence>
<dbReference type="GO" id="GO:0006508">
    <property type="term" value="P:proteolysis"/>
    <property type="evidence" value="ECO:0007669"/>
    <property type="project" value="UniProtKB-KW"/>
</dbReference>
<dbReference type="InterPro" id="IPR051346">
    <property type="entry name" value="OTU_Deubiquitinase"/>
</dbReference>
<evidence type="ECO:0000256" key="4">
    <source>
        <dbReference type="ARBA" id="ARBA00022786"/>
    </source>
</evidence>
<evidence type="ECO:0000256" key="5">
    <source>
        <dbReference type="ARBA" id="ARBA00022801"/>
    </source>
</evidence>
<accession>A0A2H3G6M6</accession>
<dbReference type="EC" id="3.4.19.12" evidence="2"/>
<comment type="caution">
    <text evidence="8">The sequence shown here is derived from an EMBL/GenBank/DDBJ whole genome shotgun (WGS) entry which is preliminary data.</text>
</comment>
<comment type="catalytic activity">
    <reaction evidence="1">
        <text>Thiol-dependent hydrolysis of ester, thioester, amide, peptide and isopeptide bonds formed by the C-terminal Gly of ubiquitin (a 76-residue protein attached to proteins as an intracellular targeting signal).</text>
        <dbReference type="EC" id="3.4.19.12"/>
    </reaction>
</comment>
<evidence type="ECO:0000256" key="1">
    <source>
        <dbReference type="ARBA" id="ARBA00000707"/>
    </source>
</evidence>
<evidence type="ECO:0000256" key="2">
    <source>
        <dbReference type="ARBA" id="ARBA00012759"/>
    </source>
</evidence>
<dbReference type="InterPro" id="IPR022099">
    <property type="entry name" value="DUF3638"/>
</dbReference>
<feature type="domain" description="DUF3638" evidence="7">
    <location>
        <begin position="114"/>
        <end position="234"/>
    </location>
</feature>